<sequence>MHMPPDLMLDKTYEEESKLRAESVVDWSNLRSCEYRQLLADLDKDSGSGSVPTLERVEGLICYWLEYKANDELDLPWPEELGIQEYANKGNVEHTEVTGQELYERINNICNRLGPEDLERLTDYVLDNFEDLTADLEDIDSDIHQLERLTISNIPWNSDFGQRVGGKLTEKMANFATTDGVQVNFAGKEWSFLVGMSFDDEKSENMRKIMYRALSSDETLSPEKKKLVMGLAMNNFEPSREYNTLREMMVDEKVSSEERLKTAKFLGQLLGLPDDAEVYPSLEKCYASMKFEKYPVSEYTTSIRERFLTDLVSKLKIGSNEKVLDIATGAGWLTEVLKRVGLRNSWGLDVNRKLLGIAKERLGNYFVASRWNKLPFATEQCALVTCLGRSLPHTENPIEFDAALSEMVRITKSGGTLVFDMPDSSMGTYIDAIEAHRNVMRSFGAEEEAVNNSWIIVDGPKGDKDHFYNRYAPSREIILDTLHSLDLEVDIVEEDIPDEKGNPSGDKNLVFVCKKP</sequence>
<name>A0A2M8KSA2_9BACT</name>
<gene>
    <name evidence="2" type="ORF">COU88_03130</name>
</gene>
<dbReference type="Gene3D" id="3.40.50.150">
    <property type="entry name" value="Vaccinia Virus protein VP39"/>
    <property type="match status" value="1"/>
</dbReference>
<protein>
    <recommendedName>
        <fullName evidence="1">Methyltransferase type 11 domain-containing protein</fullName>
    </recommendedName>
</protein>
<evidence type="ECO:0000259" key="1">
    <source>
        <dbReference type="Pfam" id="PF08241"/>
    </source>
</evidence>
<dbReference type="InterPro" id="IPR013216">
    <property type="entry name" value="Methyltransf_11"/>
</dbReference>
<comment type="caution">
    <text evidence="2">The sequence shown here is derived from an EMBL/GenBank/DDBJ whole genome shotgun (WGS) entry which is preliminary data.</text>
</comment>
<accession>A0A2M8KSA2</accession>
<reference evidence="3" key="1">
    <citation type="submission" date="2017-09" db="EMBL/GenBank/DDBJ databases">
        <title>Depth-based differentiation of microbial function through sediment-hosted aquifers and enrichment of novel symbionts in the deep terrestrial subsurface.</title>
        <authorList>
            <person name="Probst A.J."/>
            <person name="Ladd B."/>
            <person name="Jarett J.K."/>
            <person name="Geller-Mcgrath D.E."/>
            <person name="Sieber C.M.K."/>
            <person name="Emerson J.B."/>
            <person name="Anantharaman K."/>
            <person name="Thomas B.C."/>
            <person name="Malmstrom R."/>
            <person name="Stieglmeier M."/>
            <person name="Klingl A."/>
            <person name="Woyke T."/>
            <person name="Ryan C.M."/>
            <person name="Banfield J.F."/>
        </authorList>
    </citation>
    <scope>NUCLEOTIDE SEQUENCE [LARGE SCALE GENOMIC DNA]</scope>
</reference>
<evidence type="ECO:0000313" key="3">
    <source>
        <dbReference type="Proteomes" id="UP000229554"/>
    </source>
</evidence>
<evidence type="ECO:0000313" key="2">
    <source>
        <dbReference type="EMBL" id="PJE62786.1"/>
    </source>
</evidence>
<dbReference type="Pfam" id="PF08241">
    <property type="entry name" value="Methyltransf_11"/>
    <property type="match status" value="1"/>
</dbReference>
<proteinExistence type="predicted"/>
<dbReference type="CDD" id="cd02440">
    <property type="entry name" value="AdoMet_MTases"/>
    <property type="match status" value="1"/>
</dbReference>
<feature type="domain" description="Methyltransferase type 11" evidence="1">
    <location>
        <begin position="324"/>
        <end position="419"/>
    </location>
</feature>
<dbReference type="InterPro" id="IPR029063">
    <property type="entry name" value="SAM-dependent_MTases_sf"/>
</dbReference>
<dbReference type="SUPFAM" id="SSF53335">
    <property type="entry name" value="S-adenosyl-L-methionine-dependent methyltransferases"/>
    <property type="match status" value="1"/>
</dbReference>
<dbReference type="GO" id="GO:0008757">
    <property type="term" value="F:S-adenosylmethionine-dependent methyltransferase activity"/>
    <property type="evidence" value="ECO:0007669"/>
    <property type="project" value="InterPro"/>
</dbReference>
<dbReference type="AlphaFoldDB" id="A0A2M8KSA2"/>
<dbReference type="Proteomes" id="UP000229554">
    <property type="component" value="Unassembled WGS sequence"/>
</dbReference>
<dbReference type="EMBL" id="PFED01000128">
    <property type="protein sequence ID" value="PJE62786.1"/>
    <property type="molecule type" value="Genomic_DNA"/>
</dbReference>
<organism evidence="2 3">
    <name type="scientific">Candidatus Roizmanbacteria bacterium CG10_big_fil_rev_8_21_14_0_10_39_6</name>
    <dbReference type="NCBI Taxonomy" id="1974853"/>
    <lineage>
        <taxon>Bacteria</taxon>
        <taxon>Candidatus Roizmaniibacteriota</taxon>
    </lineage>
</organism>